<feature type="domain" description="WDR19 WD40 repeat" evidence="7">
    <location>
        <begin position="609"/>
        <end position="679"/>
    </location>
</feature>
<dbReference type="InterPro" id="IPR056168">
    <property type="entry name" value="TPR_IF140/IFT172/WDR19"/>
</dbReference>
<feature type="domain" description="WDR19 WD40 repeat" evidence="7">
    <location>
        <begin position="1018"/>
        <end position="1074"/>
    </location>
</feature>
<evidence type="ECO:0000259" key="9">
    <source>
        <dbReference type="Pfam" id="PF24762"/>
    </source>
</evidence>
<dbReference type="GO" id="GO:0035721">
    <property type="term" value="P:intraciliary retrograde transport"/>
    <property type="evidence" value="ECO:0007669"/>
    <property type="project" value="InterPro"/>
</dbReference>
<feature type="domain" description="IF140/IFT172/WDR19 TPR" evidence="9">
    <location>
        <begin position="1414"/>
        <end position="1614"/>
    </location>
</feature>
<feature type="domain" description="WDR19 WD40 repeat" evidence="7">
    <location>
        <begin position="962"/>
        <end position="1011"/>
    </location>
</feature>
<evidence type="ECO:0000256" key="2">
    <source>
        <dbReference type="ARBA" id="ARBA00022574"/>
    </source>
</evidence>
<proteinExistence type="predicted"/>
<keyword evidence="4" id="KW-0802">TPR repeat</keyword>
<dbReference type="InterPro" id="IPR057855">
    <property type="entry name" value="Beta-prop_WDR19_1st"/>
</dbReference>
<dbReference type="SMART" id="SM00320">
    <property type="entry name" value="WD40"/>
    <property type="match status" value="6"/>
</dbReference>
<accession>A0AAD7YRW2</accession>
<dbReference type="SUPFAM" id="SSF50978">
    <property type="entry name" value="WD40 repeat-like"/>
    <property type="match status" value="1"/>
</dbReference>
<evidence type="ECO:0000256" key="4">
    <source>
        <dbReference type="ARBA" id="ARBA00022803"/>
    </source>
</evidence>
<dbReference type="Proteomes" id="UP001231518">
    <property type="component" value="Chromosome 7"/>
</dbReference>
<evidence type="ECO:0000256" key="1">
    <source>
        <dbReference type="ARBA" id="ARBA00004138"/>
    </source>
</evidence>
<dbReference type="Gene3D" id="2.130.10.10">
    <property type="entry name" value="YVTN repeat-like/Quinoprotein amine dehydrogenase"/>
    <property type="match status" value="1"/>
</dbReference>
<dbReference type="GO" id="GO:0060271">
    <property type="term" value="P:cilium assembly"/>
    <property type="evidence" value="ECO:0007669"/>
    <property type="project" value="TreeGrafter"/>
</dbReference>
<evidence type="ECO:0000259" key="7">
    <source>
        <dbReference type="Pfam" id="PF15911"/>
    </source>
</evidence>
<keyword evidence="11" id="KW-1185">Reference proteome</keyword>
<dbReference type="InterPro" id="IPR039468">
    <property type="entry name" value="WDR19_WD40_rpt"/>
</dbReference>
<dbReference type="Pfam" id="PF15911">
    <property type="entry name" value="Beta-prop_WDR19_2nd"/>
    <property type="match status" value="6"/>
</dbReference>
<evidence type="ECO:0000256" key="3">
    <source>
        <dbReference type="ARBA" id="ARBA00022737"/>
    </source>
</evidence>
<feature type="domain" description="WDR19 WD40 repeat" evidence="7">
    <location>
        <begin position="502"/>
        <end position="572"/>
    </location>
</feature>
<dbReference type="Pfam" id="PF24762">
    <property type="entry name" value="TPR_IF140-IFT172"/>
    <property type="match status" value="1"/>
</dbReference>
<dbReference type="Pfam" id="PF23389">
    <property type="entry name" value="Beta-prop_WDR19_1st"/>
    <property type="match status" value="1"/>
</dbReference>
<protein>
    <recommendedName>
        <fullName evidence="12">WD repeat-containing protein 19</fullName>
    </recommendedName>
</protein>
<feature type="domain" description="WDR19 WD40 repeat" evidence="7">
    <location>
        <begin position="358"/>
        <end position="465"/>
    </location>
</feature>
<dbReference type="GO" id="GO:0005929">
    <property type="term" value="C:cilium"/>
    <property type="evidence" value="ECO:0007669"/>
    <property type="project" value="UniProtKB-SubCell"/>
</dbReference>
<dbReference type="InterPro" id="IPR015943">
    <property type="entry name" value="WD40/YVTN_repeat-like_dom_sf"/>
</dbReference>
<sequence length="1987" mass="216980">MSSPKLLYTIEQPHGLGELYFLWQKGESHSLLATTGTDATVAIHDRTGQLLERMKLQGLCAGMEWDQDGDYLAIITPNSNAVLLWECHANKRINIETGLREPPSCIAWAYGEPLLAVGTQKGNLALYNHHTTKRIPIIGKHTKKITCAAWNKDSILVLASEDKSLSINNSDGDTLRMISLRDAPNDLQFSEMKTDERAAGENTISLVVGKRTLYLYNLLNPENPIELAFQQRYGSIVSYKWYGDGYILIGFSAGFIIAISTHIKEVGEELFQVKNHKDNLTDVAVCNGLAASCGDGQLKLIAIWNNGEVSGSVMPAGGAERCSWSSDGRLLATAGRAYLNVYVTALPPLYAAYGTRVITLTSLTEATVYQCIAVGDEPEPVNKSEPTALATYTLPTEPSVIALGGSHVCCASGVLAWFYPLAGGAAARRQYPAPIDVITLAGEYAAALFQGRAMLHAVSIITNRTQRDSARRVPRVLCVRRAGVVLSAGGRRRGAQAVPRAHRQPSVIALGGSHVCCASGVLAWFYPLAGGAAARRQYPAPIDVITLAGEYAAALFQGRAMLHAVSIITNRTQRDSARRVPRVLCVRRAGVVLSAGGRRRGAQAVPRAHRQPSVIALGGSHVCCASGVLAWFYPLAGGAAARRQYPAPIDVITLAGEYAAALFQGRAMLHAVSIITNRTQRDSARRVPRVLCVRRAGVVLSAGGRRRGAQAVPRAHRQPSVIALGGSHVCCASGVLAWFYPLAGGAAARRQYPAPIDVITLAGEYAAALFQGRAMLHAIDQVDPSQPEKEAILFPEPHMAGAKIVDIHLTSDFFIFVTDQGHIEYFGVEEWRTCARYRHVCGVRGVYCDIGGARTCVADERRRVHVYCPAADDVCALTRTATGDVKGIIWDICLSDRNVFIIYTDDSIETYYYSANSINGSHVDLVRHTPLLAAHVPLILFSGDVYCYASGGALARKVDRIDSIETYYYSANSINGSHVDLVRHTPLLAAHVPLILFSGDVYCYASGGALARKVDRIDSIETYYYSANSINGSHVDLVRHTPLLAAHVPLILFSGDVYCYASGGAVMKVALDSHNTSGLADADTEKRLANQRHHIEKLLALRRFSEAWLFCDAVDEVDLWRKMGEAAIAELNVEFAIRVYTRLSDVAMVWALEDASHIEDLSILCGMLCACLCKGEAAARWLESSGAGALHALELHAARGDWARAAEIAAVSCPAKAPAITLHRAQHLELTTLAREFRRGRAARSRATRCTRRLGTRGRDSGRQLSRQGARHHAAQSAALGAHVCSLMACLCKGEVAVRWLESSGAGALHALELHAARGDWARAAEIAAVSCPAKAPAITLHRAQHLELTADYHEALTNYENSLITENVDDNKTKEHNDKCEAGIARMSIRCGDVMRGVTTAMKHSHDIMLVKECAQLLEEEKQYSHAAALYDHAGNTEKAASLYIKLKSWLKVEALLPKINSPSIHIQYAKAKEAEGRYHDALKSYLKAQDYEAAIRLNLDKLDDIDEAVNLVQETKSIQGAKMVANYFQNSDDPTSAIKFLVMSLCYDEAFQLARKNGKLHLYGEILIQTSQARPEDFKSLALHFEGEKNHLLAGKFYFHAGEYSKAMSHLLRSGGSEEEESEAISIAIDAAAASDDERLTRRLIEFLLGETDGTPREPRHLFRLYMAKRQFAEAAKTAVIIAGAECRAGKYREARDVVRAMCVSLRASHMPVPRDMRHAIALLHSYILVRTHVKRGRHDLAARLLLRTAADVTFFPTPQHQVSILTSTVIECSRAGLKHQAYHWARVLMQPEYRSQIDPKYVKKIESVVRHGARDAAPPAVAAPCPHCGEALPIADLTCAHCEADVPFCLATVTNFYLDPSPRRLLVAKKYVKKIESVVRHGARDAAPPAVAAPCPHCREALPIADLTCAHCEADVPFCLATGLHIVKDDLTACPECDFPAILSEFVEILQEEGKCPMCGENVDYRRLVKIDDVAAYMDLNTPE</sequence>
<evidence type="ECO:0008006" key="12">
    <source>
        <dbReference type="Google" id="ProtNLM"/>
    </source>
</evidence>
<name>A0AAD7YRW2_MYTSE</name>
<keyword evidence="5" id="KW-0969">Cilium</keyword>
<evidence type="ECO:0000259" key="8">
    <source>
        <dbReference type="Pfam" id="PF23389"/>
    </source>
</evidence>
<comment type="caution">
    <text evidence="10">The sequence shown here is derived from an EMBL/GenBank/DDBJ whole genome shotgun (WGS) entry which is preliminary data.</text>
</comment>
<dbReference type="EMBL" id="JARGEI010000010">
    <property type="protein sequence ID" value="KAJ8724806.1"/>
    <property type="molecule type" value="Genomic_DNA"/>
</dbReference>
<comment type="subcellular location">
    <subcellularLocation>
        <location evidence="1">Cell projection</location>
        <location evidence="1">Cilium</location>
    </subcellularLocation>
</comment>
<feature type="domain" description="WDR19 WD40 repeat" evidence="7">
    <location>
        <begin position="716"/>
        <end position="955"/>
    </location>
</feature>
<feature type="domain" description="WDR19 first beta-propeller" evidence="8">
    <location>
        <begin position="20"/>
        <end position="335"/>
    </location>
</feature>
<dbReference type="FunFam" id="2.130.10.10:FF:000242">
    <property type="entry name" value="WD repeat domain 19, isoform CRA_a"/>
    <property type="match status" value="1"/>
</dbReference>
<keyword evidence="3" id="KW-0677">Repeat</keyword>
<keyword evidence="6" id="KW-0966">Cell projection</keyword>
<dbReference type="InterPro" id="IPR036322">
    <property type="entry name" value="WD40_repeat_dom_sf"/>
</dbReference>
<organism evidence="10 11">
    <name type="scientific">Mythimna separata</name>
    <name type="common">Oriental armyworm</name>
    <name type="synonym">Pseudaletia separata</name>
    <dbReference type="NCBI Taxonomy" id="271217"/>
    <lineage>
        <taxon>Eukaryota</taxon>
        <taxon>Metazoa</taxon>
        <taxon>Ecdysozoa</taxon>
        <taxon>Arthropoda</taxon>
        <taxon>Hexapoda</taxon>
        <taxon>Insecta</taxon>
        <taxon>Pterygota</taxon>
        <taxon>Neoptera</taxon>
        <taxon>Endopterygota</taxon>
        <taxon>Lepidoptera</taxon>
        <taxon>Glossata</taxon>
        <taxon>Ditrysia</taxon>
        <taxon>Noctuoidea</taxon>
        <taxon>Noctuidae</taxon>
        <taxon>Noctuinae</taxon>
        <taxon>Hadenini</taxon>
        <taxon>Mythimna</taxon>
    </lineage>
</organism>
<evidence type="ECO:0000313" key="10">
    <source>
        <dbReference type="EMBL" id="KAJ8724806.1"/>
    </source>
</evidence>
<gene>
    <name evidence="10" type="ORF">PYW07_015764</name>
</gene>
<reference evidence="10" key="1">
    <citation type="submission" date="2023-03" db="EMBL/GenBank/DDBJ databases">
        <title>Chromosome-level genomes of two armyworms, Mythimna separata and Mythimna loreyi, provide insights into the biosynthesis and reception of sex pheromones.</title>
        <authorList>
            <person name="Zhao H."/>
        </authorList>
    </citation>
    <scope>NUCLEOTIDE SEQUENCE</scope>
    <source>
        <strain evidence="10">BeijingLab</strain>
        <tissue evidence="10">Pupa</tissue>
    </source>
</reference>
<dbReference type="PANTHER" id="PTHR14920:SF0">
    <property type="entry name" value="WD REPEAT DOMAIN 19"/>
    <property type="match status" value="1"/>
</dbReference>
<dbReference type="InterPro" id="IPR040379">
    <property type="entry name" value="WDR19/dyf-2"/>
</dbReference>
<dbReference type="GO" id="GO:0030991">
    <property type="term" value="C:intraciliary transport particle A"/>
    <property type="evidence" value="ECO:0007669"/>
    <property type="project" value="TreeGrafter"/>
</dbReference>
<evidence type="ECO:0000313" key="11">
    <source>
        <dbReference type="Proteomes" id="UP001231518"/>
    </source>
</evidence>
<dbReference type="InterPro" id="IPR001680">
    <property type="entry name" value="WD40_rpt"/>
</dbReference>
<dbReference type="PANTHER" id="PTHR14920">
    <property type="entry name" value="OSMOTIC AVOIDANCE ABNORMAL PROTEIN 1/WD REPEAT MEMBRANE PROTEIN"/>
    <property type="match status" value="1"/>
</dbReference>
<evidence type="ECO:0000256" key="6">
    <source>
        <dbReference type="ARBA" id="ARBA00023273"/>
    </source>
</evidence>
<keyword evidence="2" id="KW-0853">WD repeat</keyword>
<evidence type="ECO:0000256" key="5">
    <source>
        <dbReference type="ARBA" id="ARBA00023069"/>
    </source>
</evidence>